<evidence type="ECO:0000256" key="5">
    <source>
        <dbReference type="ARBA" id="ARBA00023136"/>
    </source>
</evidence>
<dbReference type="InterPro" id="IPR057336">
    <property type="entry name" value="GerAC_N"/>
</dbReference>
<evidence type="ECO:0000259" key="9">
    <source>
        <dbReference type="Pfam" id="PF25198"/>
    </source>
</evidence>
<dbReference type="PANTHER" id="PTHR35789">
    <property type="entry name" value="SPORE GERMINATION PROTEIN B3"/>
    <property type="match status" value="1"/>
</dbReference>
<dbReference type="Proteomes" id="UP001165287">
    <property type="component" value="Unassembled WGS sequence"/>
</dbReference>
<organism evidence="10 11">
    <name type="scientific">Metabacillus rhizolycopersici</name>
    <dbReference type="NCBI Taxonomy" id="2875709"/>
    <lineage>
        <taxon>Bacteria</taxon>
        <taxon>Bacillati</taxon>
        <taxon>Bacillota</taxon>
        <taxon>Bacilli</taxon>
        <taxon>Bacillales</taxon>
        <taxon>Bacillaceae</taxon>
        <taxon>Metabacillus</taxon>
    </lineage>
</organism>
<feature type="domain" description="Spore germination protein N-terminal" evidence="9">
    <location>
        <begin position="30"/>
        <end position="204"/>
    </location>
</feature>
<dbReference type="InterPro" id="IPR008844">
    <property type="entry name" value="Spore_GerAC-like"/>
</dbReference>
<accession>A0ABS7UXY8</accession>
<name>A0ABS7UXY8_9BACI</name>
<dbReference type="EMBL" id="JAIQUM010000084">
    <property type="protein sequence ID" value="MBZ5753094.1"/>
    <property type="molecule type" value="Genomic_DNA"/>
</dbReference>
<gene>
    <name evidence="10" type="ORF">K9V48_23420</name>
</gene>
<reference evidence="10" key="1">
    <citation type="submission" date="2024-05" db="EMBL/GenBank/DDBJ databases">
        <title>Metabacillus sp. nov., isolated from the rhizosphere soil of tomato plants.</title>
        <authorList>
            <person name="Ma R."/>
        </authorList>
    </citation>
    <scope>NUCLEOTIDE SEQUENCE</scope>
    <source>
        <strain evidence="10">DBTR6</strain>
    </source>
</reference>
<dbReference type="PANTHER" id="PTHR35789:SF1">
    <property type="entry name" value="SPORE GERMINATION PROTEIN B3"/>
    <property type="match status" value="1"/>
</dbReference>
<dbReference type="NCBIfam" id="TIGR02887">
    <property type="entry name" value="spore_ger_x_C"/>
    <property type="match status" value="1"/>
</dbReference>
<comment type="similarity">
    <text evidence="2">Belongs to the GerABKC lipoprotein family.</text>
</comment>
<dbReference type="Pfam" id="PF05504">
    <property type="entry name" value="Spore_GerAC"/>
    <property type="match status" value="1"/>
</dbReference>
<evidence type="ECO:0000313" key="10">
    <source>
        <dbReference type="EMBL" id="MBZ5753094.1"/>
    </source>
</evidence>
<dbReference type="RefSeq" id="WP_224141526.1">
    <property type="nucleotide sequence ID" value="NZ_JAIQUM010000084.1"/>
</dbReference>
<keyword evidence="11" id="KW-1185">Reference proteome</keyword>
<dbReference type="PROSITE" id="PS51257">
    <property type="entry name" value="PROKAR_LIPOPROTEIN"/>
    <property type="match status" value="1"/>
</dbReference>
<feature type="domain" description="Spore germination GerAC-like C-terminal" evidence="8">
    <location>
        <begin position="223"/>
        <end position="388"/>
    </location>
</feature>
<evidence type="ECO:0000256" key="7">
    <source>
        <dbReference type="ARBA" id="ARBA00023288"/>
    </source>
</evidence>
<evidence type="ECO:0000259" key="8">
    <source>
        <dbReference type="Pfam" id="PF05504"/>
    </source>
</evidence>
<dbReference type="Gene3D" id="3.30.300.210">
    <property type="entry name" value="Nutrient germinant receptor protein C, domain 3"/>
    <property type="match status" value="1"/>
</dbReference>
<dbReference type="Pfam" id="PF25198">
    <property type="entry name" value="Spore_GerAC_N"/>
    <property type="match status" value="1"/>
</dbReference>
<proteinExistence type="inferred from homology"/>
<dbReference type="Gene3D" id="6.20.190.10">
    <property type="entry name" value="Nutrient germinant receptor protein C, domain 1"/>
    <property type="match status" value="1"/>
</dbReference>
<evidence type="ECO:0000256" key="3">
    <source>
        <dbReference type="ARBA" id="ARBA00022544"/>
    </source>
</evidence>
<protein>
    <submittedName>
        <fullName evidence="10">Ger(X)C family spore germination protein</fullName>
    </submittedName>
</protein>
<sequence>MNCFKWMKKKSISFILLLFFTMVFLAGCWDRTEVNDIALIMAAGIDKSDDEKIELSVQVFIPKPSESGQQEGMASGSNSAQTFVKSAVGITLADAMSRLQEKLTRQIFWGQNEVLIIGEELAKLGLSDHIDFWMRHSGPRVRADVFIAEGMAKEVLQSIPELERDSAKQLHELVKTNIGVKVTVKDLSQMLSGESGAAVLPSVEKMPSENSDVQNGQEVPFIKGAAVFKGDKMVGKLNDNVTRGILWPRNEIKSGVITTSLENEKGYVSLNLLRSQNQLIPHITNGKWSIVVKTNADLEIIQNTTNLNSLNPKFSKEVKHKVVQDIEEREKLALSEAQKNLNADIFGFAESFQREYPEIWKREKGEWNEIFQNVDVSFETTVNIKRTGLVSEEASKRGEEK</sequence>
<comment type="caution">
    <text evidence="10">The sequence shown here is derived from an EMBL/GenBank/DDBJ whole genome shotgun (WGS) entry which is preliminary data.</text>
</comment>
<evidence type="ECO:0000256" key="6">
    <source>
        <dbReference type="ARBA" id="ARBA00023139"/>
    </source>
</evidence>
<keyword evidence="7" id="KW-0449">Lipoprotein</keyword>
<evidence type="ECO:0000256" key="4">
    <source>
        <dbReference type="ARBA" id="ARBA00022729"/>
    </source>
</evidence>
<keyword evidence="6" id="KW-0564">Palmitate</keyword>
<keyword evidence="4" id="KW-0732">Signal</keyword>
<dbReference type="InterPro" id="IPR046953">
    <property type="entry name" value="Spore_GerAC-like_C"/>
</dbReference>
<keyword evidence="5" id="KW-0472">Membrane</keyword>
<evidence type="ECO:0000313" key="11">
    <source>
        <dbReference type="Proteomes" id="UP001165287"/>
    </source>
</evidence>
<comment type="subcellular location">
    <subcellularLocation>
        <location evidence="1">Membrane</location>
        <topology evidence="1">Lipid-anchor</topology>
    </subcellularLocation>
</comment>
<evidence type="ECO:0000256" key="1">
    <source>
        <dbReference type="ARBA" id="ARBA00004635"/>
    </source>
</evidence>
<keyword evidence="3" id="KW-0309">Germination</keyword>
<evidence type="ECO:0000256" key="2">
    <source>
        <dbReference type="ARBA" id="ARBA00007886"/>
    </source>
</evidence>
<dbReference type="InterPro" id="IPR038501">
    <property type="entry name" value="Spore_GerAC_C_sf"/>
</dbReference>